<organism evidence="2 3">
    <name type="scientific">Actinacidiphila epipremni</name>
    <dbReference type="NCBI Taxonomy" id="2053013"/>
    <lineage>
        <taxon>Bacteria</taxon>
        <taxon>Bacillati</taxon>
        <taxon>Actinomycetota</taxon>
        <taxon>Actinomycetes</taxon>
        <taxon>Kitasatosporales</taxon>
        <taxon>Streptomycetaceae</taxon>
        <taxon>Actinacidiphila</taxon>
    </lineage>
</organism>
<keyword evidence="1" id="KW-1133">Transmembrane helix</keyword>
<feature type="transmembrane region" description="Helical" evidence="1">
    <location>
        <begin position="137"/>
        <end position="154"/>
    </location>
</feature>
<comment type="caution">
    <text evidence="2">The sequence shown here is derived from an EMBL/GenBank/DDBJ whole genome shotgun (WGS) entry which is preliminary data.</text>
</comment>
<feature type="transmembrane region" description="Helical" evidence="1">
    <location>
        <begin position="6"/>
        <end position="26"/>
    </location>
</feature>
<evidence type="ECO:0008006" key="4">
    <source>
        <dbReference type="Google" id="ProtNLM"/>
    </source>
</evidence>
<keyword evidence="1" id="KW-0472">Membrane</keyword>
<evidence type="ECO:0000256" key="1">
    <source>
        <dbReference type="SAM" id="Phobius"/>
    </source>
</evidence>
<reference evidence="2 3" key="1">
    <citation type="submission" date="2020-03" db="EMBL/GenBank/DDBJ databases">
        <title>WGS of actinomycetes isolated from Thailand.</title>
        <authorList>
            <person name="Thawai C."/>
        </authorList>
    </citation>
    <scope>NUCLEOTIDE SEQUENCE [LARGE SCALE GENOMIC DNA]</scope>
    <source>
        <strain evidence="2 3">PRB2-1</strain>
    </source>
</reference>
<proteinExistence type="predicted"/>
<accession>A0ABX0ZQS0</accession>
<keyword evidence="1" id="KW-0812">Transmembrane</keyword>
<dbReference type="EMBL" id="JAATEJ010000020">
    <property type="protein sequence ID" value="NJP46225.1"/>
    <property type="molecule type" value="Genomic_DNA"/>
</dbReference>
<dbReference type="Proteomes" id="UP000734511">
    <property type="component" value="Unassembled WGS sequence"/>
</dbReference>
<feature type="transmembrane region" description="Helical" evidence="1">
    <location>
        <begin position="110"/>
        <end position="131"/>
    </location>
</feature>
<sequence length="155" mass="15860">MAEGAWGLVLLARVVGVVLVALLLLVSGTWDSWRTAQHVMLTKGREHGTMTLADCGDTVCTGPFAPEGSAVARPRVTISLPIRHTTGATVPVAVEPGTDTVVRAGWGGVLWAWVPLGGALLLAAVVVAGGLRAYRSAWVLGGLGAALLAGAFLTL</sequence>
<evidence type="ECO:0000313" key="2">
    <source>
        <dbReference type="EMBL" id="NJP46225.1"/>
    </source>
</evidence>
<gene>
    <name evidence="2" type="ORF">HCN08_22870</name>
</gene>
<protein>
    <recommendedName>
        <fullName evidence="4">Integral membrane protein</fullName>
    </recommendedName>
</protein>
<keyword evidence="3" id="KW-1185">Reference proteome</keyword>
<evidence type="ECO:0000313" key="3">
    <source>
        <dbReference type="Proteomes" id="UP000734511"/>
    </source>
</evidence>
<name>A0ABX0ZQS0_9ACTN</name>